<reference evidence="9 10" key="1">
    <citation type="journal article" date="2018" name="ISME J.">
        <title>A methanotrophic archaeon couples anaerobic oxidation of methane to Fe(III) reduction.</title>
        <authorList>
            <person name="Cai C."/>
            <person name="Leu A.O."/>
            <person name="Xie G.J."/>
            <person name="Guo J."/>
            <person name="Feng Y."/>
            <person name="Zhao J.X."/>
            <person name="Tyson G.W."/>
            <person name="Yuan Z."/>
            <person name="Hu S."/>
        </authorList>
    </citation>
    <scope>NUCLEOTIDE SEQUENCE [LARGE SCALE GENOMIC DNA]</scope>
    <source>
        <strain evidence="9">FeB_12</strain>
    </source>
</reference>
<dbReference type="InterPro" id="IPR003706">
    <property type="entry name" value="CstA_N"/>
</dbReference>
<dbReference type="Proteomes" id="UP000250918">
    <property type="component" value="Unassembled WGS sequence"/>
</dbReference>
<feature type="transmembrane region" description="Helical" evidence="7">
    <location>
        <begin position="514"/>
        <end position="536"/>
    </location>
</feature>
<feature type="transmembrane region" description="Helical" evidence="7">
    <location>
        <begin position="184"/>
        <end position="208"/>
    </location>
</feature>
<evidence type="ECO:0000259" key="8">
    <source>
        <dbReference type="Pfam" id="PF02554"/>
    </source>
</evidence>
<name>A0A855WZH6_9BACT</name>
<evidence type="ECO:0000313" key="10">
    <source>
        <dbReference type="Proteomes" id="UP000250918"/>
    </source>
</evidence>
<dbReference type="PANTHER" id="PTHR30252">
    <property type="entry name" value="INNER MEMBRANE PEPTIDE TRANSPORTER"/>
    <property type="match status" value="1"/>
</dbReference>
<keyword evidence="3" id="KW-1003">Cell membrane</keyword>
<accession>A0A855WZH6</accession>
<dbReference type="GO" id="GO:0009267">
    <property type="term" value="P:cellular response to starvation"/>
    <property type="evidence" value="ECO:0007669"/>
    <property type="project" value="InterPro"/>
</dbReference>
<dbReference type="Pfam" id="PF02554">
    <property type="entry name" value="CstA"/>
    <property type="match status" value="2"/>
</dbReference>
<proteinExistence type="inferred from homology"/>
<feature type="transmembrane region" description="Helical" evidence="7">
    <location>
        <begin position="215"/>
        <end position="236"/>
    </location>
</feature>
<dbReference type="PANTHER" id="PTHR30252:SF0">
    <property type="entry name" value="PEPTIDE TRANSPORTER CSTA"/>
    <property type="match status" value="1"/>
</dbReference>
<evidence type="ECO:0000256" key="1">
    <source>
        <dbReference type="ARBA" id="ARBA00004651"/>
    </source>
</evidence>
<evidence type="ECO:0000256" key="5">
    <source>
        <dbReference type="ARBA" id="ARBA00022989"/>
    </source>
</evidence>
<feature type="transmembrane region" description="Helical" evidence="7">
    <location>
        <begin position="242"/>
        <end position="262"/>
    </location>
</feature>
<evidence type="ECO:0000256" key="7">
    <source>
        <dbReference type="SAM" id="Phobius"/>
    </source>
</evidence>
<feature type="transmembrane region" description="Helical" evidence="7">
    <location>
        <begin position="127"/>
        <end position="149"/>
    </location>
</feature>
<evidence type="ECO:0000256" key="4">
    <source>
        <dbReference type="ARBA" id="ARBA00022692"/>
    </source>
</evidence>
<feature type="transmembrane region" description="Helical" evidence="7">
    <location>
        <begin position="356"/>
        <end position="376"/>
    </location>
</feature>
<feature type="transmembrane region" description="Helical" evidence="7">
    <location>
        <begin position="455"/>
        <end position="476"/>
    </location>
</feature>
<feature type="transmembrane region" description="Helical" evidence="7">
    <location>
        <begin position="482"/>
        <end position="507"/>
    </location>
</feature>
<dbReference type="AlphaFoldDB" id="A0A855WZH6"/>
<organism evidence="9 10">
    <name type="scientific">candidate division GN15 bacterium</name>
    <dbReference type="NCBI Taxonomy" id="2072418"/>
    <lineage>
        <taxon>Bacteria</taxon>
        <taxon>candidate division GN15</taxon>
    </lineage>
</organism>
<evidence type="ECO:0000313" key="9">
    <source>
        <dbReference type="EMBL" id="PWB68023.1"/>
    </source>
</evidence>
<gene>
    <name evidence="9" type="ORF">C3F09_12475</name>
</gene>
<dbReference type="GO" id="GO:0005886">
    <property type="term" value="C:plasma membrane"/>
    <property type="evidence" value="ECO:0007669"/>
    <property type="project" value="UniProtKB-SubCell"/>
</dbReference>
<dbReference type="InterPro" id="IPR051605">
    <property type="entry name" value="CstA"/>
</dbReference>
<evidence type="ECO:0000256" key="6">
    <source>
        <dbReference type="ARBA" id="ARBA00023136"/>
    </source>
</evidence>
<feature type="transmembrane region" description="Helical" evidence="7">
    <location>
        <begin position="84"/>
        <end position="106"/>
    </location>
</feature>
<feature type="transmembrane region" description="Helical" evidence="7">
    <location>
        <begin position="410"/>
        <end position="435"/>
    </location>
</feature>
<feature type="domain" description="CstA N-terminal" evidence="8">
    <location>
        <begin position="390"/>
        <end position="530"/>
    </location>
</feature>
<evidence type="ECO:0000256" key="2">
    <source>
        <dbReference type="ARBA" id="ARBA00007755"/>
    </source>
</evidence>
<evidence type="ECO:0000256" key="3">
    <source>
        <dbReference type="ARBA" id="ARBA00022475"/>
    </source>
</evidence>
<feature type="transmembrane region" description="Helical" evidence="7">
    <location>
        <begin position="542"/>
        <end position="566"/>
    </location>
</feature>
<sequence>MNVLVFLFSAIILFYLAYRFYARYISGILGVTDKRPTPAIEQHDGRDFVATRPPVLFAHHFSTIAGAGPIVGPTLGILYGVGPAWFWVVLGAILFGGVHDFVALFASIRERGCSMAEIARKALGPTGFLLFIMFTIIMIILVTSAFLSLTSISLTSLWPLDRLQLPADQTLLRTRVVDGQVNGVIGGIASMSVVIITLISPLFGFFLIRKGIKVWLSYLIAFALAVLSIWIGFHFPITFSPVVWMVIISIYTMFACQAPVWLIIQPRDFVNVQILYAGMIAMFIGVLVGGFQGVTLSYPMTNYAVGAAKMGPVWPFLFITIACGAISGFHSLVSGGTSSKQIARESQARPISYGSMLLEGLLAVLVILTIGSSLSYNDYLRVVWPDVGAGNPILAFALSMGHLLNTVTGFSVAFGTVIGVLVVEGFVITTLDTAVRLNRYLFEELWKSIFAKPPFIFRQYWFNSGLCVVLMFLLAYSNGYKLIWPLFGSSNQLLAALSLIAVTVWLHRAGKPSWFTLLPAIVMIVTTIGALIYALVVDYLPAGNIALATTDIILLVLSLGVVALSLKQLAAFRPRPTPAIQP</sequence>
<protein>
    <submittedName>
        <fullName evidence="9">Carbon starvation protein A</fullName>
    </submittedName>
</protein>
<keyword evidence="6 7" id="KW-0472">Membrane</keyword>
<comment type="similarity">
    <text evidence="2">Belongs to the peptide transporter carbon starvation (CstA) (TC 2.A.114) family.</text>
</comment>
<keyword evidence="4 7" id="KW-0812">Transmembrane</keyword>
<keyword evidence="5 7" id="KW-1133">Transmembrane helix</keyword>
<feature type="transmembrane region" description="Helical" evidence="7">
    <location>
        <begin position="274"/>
        <end position="294"/>
    </location>
</feature>
<comment type="subcellular location">
    <subcellularLocation>
        <location evidence="1">Cell membrane</location>
        <topology evidence="1">Multi-pass membrane protein</topology>
    </subcellularLocation>
</comment>
<dbReference type="EMBL" id="PQAP01000220">
    <property type="protein sequence ID" value="PWB68023.1"/>
    <property type="molecule type" value="Genomic_DNA"/>
</dbReference>
<feature type="domain" description="CstA N-terminal" evidence="8">
    <location>
        <begin position="2"/>
        <end position="380"/>
    </location>
</feature>
<feature type="transmembrane region" description="Helical" evidence="7">
    <location>
        <begin position="314"/>
        <end position="335"/>
    </location>
</feature>
<comment type="caution">
    <text evidence="9">The sequence shown here is derived from an EMBL/GenBank/DDBJ whole genome shotgun (WGS) entry which is preliminary data.</text>
</comment>